<keyword evidence="2" id="KW-1185">Reference proteome</keyword>
<dbReference type="Proteomes" id="UP001500841">
    <property type="component" value="Unassembled WGS sequence"/>
</dbReference>
<sequence>MLNCTIGDPLFNNVTIGDFSLAFNSPAKNLSYFGTYIGAHSVGQSIKVRALEASGGFEFSSAVNCSFGDDSLTLTNPTLDAQVDTKPIVNLLGREIANLPSFGFNADRNGQYIDSIADLSTTTYTAGDTVPAGIPFIVEAGAITYNGSVYQPGERGTIVAAATTFTTVTNGIIREIVEAPQRHTIMARFTDGGTVMNNGDTLTTGYYYYVMSGTIEYDDITYSEGAIFKAIDNNTISGIGNAMLAFSTEEFQHYEPGIKPTSNNVGNSRTGPIVCGNGDPTYDRGGLGIKEFPINAKFIQIRYILRVNNLKP</sequence>
<name>A0ABP7WQP2_9SPHI</name>
<reference evidence="2" key="1">
    <citation type="journal article" date="2019" name="Int. J. Syst. Evol. Microbiol.">
        <title>The Global Catalogue of Microorganisms (GCM) 10K type strain sequencing project: providing services to taxonomists for standard genome sequencing and annotation.</title>
        <authorList>
            <consortium name="The Broad Institute Genomics Platform"/>
            <consortium name="The Broad Institute Genome Sequencing Center for Infectious Disease"/>
            <person name="Wu L."/>
            <person name="Ma J."/>
        </authorList>
    </citation>
    <scope>NUCLEOTIDE SEQUENCE [LARGE SCALE GENOMIC DNA]</scope>
    <source>
        <strain evidence="2">JCM 17085</strain>
    </source>
</reference>
<gene>
    <name evidence="1" type="ORF">GCM10022392_14410</name>
</gene>
<protein>
    <submittedName>
        <fullName evidence="1">Uncharacterized protein</fullName>
    </submittedName>
</protein>
<dbReference type="EMBL" id="BAABCV010000004">
    <property type="protein sequence ID" value="GAA4093112.1"/>
    <property type="molecule type" value="Genomic_DNA"/>
</dbReference>
<evidence type="ECO:0000313" key="1">
    <source>
        <dbReference type="EMBL" id="GAA4093112.1"/>
    </source>
</evidence>
<organism evidence="1 2">
    <name type="scientific">Mucilaginibacter panaciglaebae</name>
    <dbReference type="NCBI Taxonomy" id="502331"/>
    <lineage>
        <taxon>Bacteria</taxon>
        <taxon>Pseudomonadati</taxon>
        <taxon>Bacteroidota</taxon>
        <taxon>Sphingobacteriia</taxon>
        <taxon>Sphingobacteriales</taxon>
        <taxon>Sphingobacteriaceae</taxon>
        <taxon>Mucilaginibacter</taxon>
    </lineage>
</organism>
<evidence type="ECO:0000313" key="2">
    <source>
        <dbReference type="Proteomes" id="UP001500841"/>
    </source>
</evidence>
<comment type="caution">
    <text evidence="1">The sequence shown here is derived from an EMBL/GenBank/DDBJ whole genome shotgun (WGS) entry which is preliminary data.</text>
</comment>
<accession>A0ABP7WQP2</accession>
<proteinExistence type="predicted"/>